<evidence type="ECO:0000313" key="3">
    <source>
        <dbReference type="EMBL" id="CAE0412769.1"/>
    </source>
</evidence>
<dbReference type="Pfam" id="PF03457">
    <property type="entry name" value="HA"/>
    <property type="match status" value="2"/>
</dbReference>
<organism evidence="3">
    <name type="scientific">Amphora coffeiformis</name>
    <dbReference type="NCBI Taxonomy" id="265554"/>
    <lineage>
        <taxon>Eukaryota</taxon>
        <taxon>Sar</taxon>
        <taxon>Stramenopiles</taxon>
        <taxon>Ochrophyta</taxon>
        <taxon>Bacillariophyta</taxon>
        <taxon>Bacillariophyceae</taxon>
        <taxon>Bacillariophycidae</taxon>
        <taxon>Thalassiophysales</taxon>
        <taxon>Catenulaceae</taxon>
        <taxon>Amphora</taxon>
    </lineage>
</organism>
<sequence>MPRIEKFSNSRLWYKTWNNRIARMPPRAAVANAAATAARTAVAKPGAINHNTATTNMSNNEDPLQPPPAKKRPATGVPHWHIEPFPAPTPPRTPKRAKKKKSAAHRIPWNDMYHAYLTFQHNNNGAEPKKSDDAALYVWASEQREILSGRTAEYLTKEQIEKLTAAGIQPKREWKRIPWDHRFEELKRFQEMHGHCSVKQHEDASLSNWVLTMRKTMKAINNGTKSNTLTDERIAKLDSIGFTWEEKAGGTAETWERRFNELLEYKSEHGTPHVPRGVDTKLHAWCKFQRKKYRQIQKGQPCGLLTNERISRLSAIGFRWHIHG</sequence>
<evidence type="ECO:0000259" key="2">
    <source>
        <dbReference type="Pfam" id="PF03457"/>
    </source>
</evidence>
<dbReference type="Gene3D" id="6.10.140.530">
    <property type="match status" value="3"/>
</dbReference>
<dbReference type="EMBL" id="HBIM01012200">
    <property type="protein sequence ID" value="CAE0412769.1"/>
    <property type="molecule type" value="Transcribed_RNA"/>
</dbReference>
<gene>
    <name evidence="3" type="ORF">ACOF00016_LOCUS10030</name>
</gene>
<feature type="compositionally biased region" description="Polar residues" evidence="1">
    <location>
        <begin position="49"/>
        <end position="62"/>
    </location>
</feature>
<proteinExistence type="predicted"/>
<evidence type="ECO:0000256" key="1">
    <source>
        <dbReference type="SAM" id="MobiDB-lite"/>
    </source>
</evidence>
<feature type="region of interest" description="Disordered" evidence="1">
    <location>
        <begin position="49"/>
        <end position="75"/>
    </location>
</feature>
<protein>
    <recommendedName>
        <fullName evidence="2">Helicase-associated domain-containing protein</fullName>
    </recommendedName>
</protein>
<feature type="domain" description="Helicase-associated" evidence="2">
    <location>
        <begin position="178"/>
        <end position="242"/>
    </location>
</feature>
<dbReference type="PANTHER" id="PTHR33418">
    <property type="entry name" value="HELICASE-ASSOCIATED"/>
    <property type="match status" value="1"/>
</dbReference>
<reference evidence="3" key="1">
    <citation type="submission" date="2021-01" db="EMBL/GenBank/DDBJ databases">
        <authorList>
            <person name="Corre E."/>
            <person name="Pelletier E."/>
            <person name="Niang G."/>
            <person name="Scheremetjew M."/>
            <person name="Finn R."/>
            <person name="Kale V."/>
            <person name="Holt S."/>
            <person name="Cochrane G."/>
            <person name="Meng A."/>
            <person name="Brown T."/>
            <person name="Cohen L."/>
        </authorList>
    </citation>
    <scope>NUCLEOTIDE SEQUENCE</scope>
    <source>
        <strain evidence="3">CCMP127</strain>
    </source>
</reference>
<accession>A0A7S3L5J7</accession>
<dbReference type="PANTHER" id="PTHR33418:SF1">
    <property type="entry name" value="HELICASE-ASSOCIATED DOMAIN-CONTAINING PROTEIN"/>
    <property type="match status" value="1"/>
</dbReference>
<feature type="domain" description="Helicase-associated" evidence="2">
    <location>
        <begin position="252"/>
        <end position="318"/>
    </location>
</feature>
<dbReference type="InterPro" id="IPR005114">
    <property type="entry name" value="Helicase_assoc"/>
</dbReference>
<name>A0A7S3L5J7_9STRA</name>
<dbReference type="AlphaFoldDB" id="A0A7S3L5J7"/>